<evidence type="ECO:0000256" key="2">
    <source>
        <dbReference type="ARBA" id="ARBA00023125"/>
    </source>
</evidence>
<dbReference type="EMBL" id="SFCC01000003">
    <property type="protein sequence ID" value="RZQ64935.1"/>
    <property type="molecule type" value="Genomic_DNA"/>
</dbReference>
<dbReference type="InterPro" id="IPR001647">
    <property type="entry name" value="HTH_TetR"/>
</dbReference>
<dbReference type="AlphaFoldDB" id="A0A4V2EMG0"/>
<dbReference type="RefSeq" id="WP_130474734.1">
    <property type="nucleotide sequence ID" value="NZ_SFCC01000003.1"/>
</dbReference>
<dbReference type="Proteomes" id="UP000292003">
    <property type="component" value="Unassembled WGS sequence"/>
</dbReference>
<evidence type="ECO:0000256" key="4">
    <source>
        <dbReference type="PROSITE-ProRule" id="PRU00335"/>
    </source>
</evidence>
<evidence type="ECO:0000259" key="5">
    <source>
        <dbReference type="PROSITE" id="PS50977"/>
    </source>
</evidence>
<dbReference type="Gene3D" id="1.10.357.10">
    <property type="entry name" value="Tetracycline Repressor, domain 2"/>
    <property type="match status" value="1"/>
</dbReference>
<dbReference type="PROSITE" id="PS50977">
    <property type="entry name" value="HTH_TETR_2"/>
    <property type="match status" value="1"/>
</dbReference>
<dbReference type="GO" id="GO:0000976">
    <property type="term" value="F:transcription cis-regulatory region binding"/>
    <property type="evidence" value="ECO:0007669"/>
    <property type="project" value="TreeGrafter"/>
</dbReference>
<dbReference type="SUPFAM" id="SSF46689">
    <property type="entry name" value="Homeodomain-like"/>
    <property type="match status" value="1"/>
</dbReference>
<proteinExistence type="predicted"/>
<feature type="DNA-binding region" description="H-T-H motif" evidence="4">
    <location>
        <begin position="30"/>
        <end position="49"/>
    </location>
</feature>
<feature type="domain" description="HTH tetR-type" evidence="5">
    <location>
        <begin position="7"/>
        <end position="67"/>
    </location>
</feature>
<keyword evidence="2 4" id="KW-0238">DNA-binding</keyword>
<dbReference type="Pfam" id="PF13305">
    <property type="entry name" value="TetR_C_33"/>
    <property type="match status" value="1"/>
</dbReference>
<evidence type="ECO:0000313" key="6">
    <source>
        <dbReference type="EMBL" id="RZQ64935.1"/>
    </source>
</evidence>
<reference evidence="6 7" key="1">
    <citation type="submission" date="2019-02" db="EMBL/GenBank/DDBJ databases">
        <title>Draft genome sequence of Amycolatopsis sp. 8-3EHSu isolated from roots of Suaeda maritima.</title>
        <authorList>
            <person name="Duangmal K."/>
            <person name="Chantavorakit T."/>
        </authorList>
    </citation>
    <scope>NUCLEOTIDE SEQUENCE [LARGE SCALE GENOMIC DNA]</scope>
    <source>
        <strain evidence="6 7">8-3EHSu</strain>
    </source>
</reference>
<sequence>MMPYHHGDLRRAVLDAAVAAITERGPAGLSLRDLARRAGVSHAGPVHHFGDKAGVLTALAAEGYDLLAGTLVDAEAETGEFVEVGVAYVRFAVEHRAHFEVMFRPDLYHADDPELVAARDRAGQALARGVGSMGERAGPDARITGVAAWSLVHGFATLWLTGALADDLTGDLETAAREVAARLFPDDA</sequence>
<dbReference type="InterPro" id="IPR009057">
    <property type="entry name" value="Homeodomain-like_sf"/>
</dbReference>
<dbReference type="Pfam" id="PF00440">
    <property type="entry name" value="TetR_N"/>
    <property type="match status" value="1"/>
</dbReference>
<evidence type="ECO:0000256" key="1">
    <source>
        <dbReference type="ARBA" id="ARBA00023015"/>
    </source>
</evidence>
<dbReference type="SUPFAM" id="SSF48498">
    <property type="entry name" value="Tetracyclin repressor-like, C-terminal domain"/>
    <property type="match status" value="1"/>
</dbReference>
<dbReference type="PRINTS" id="PR00455">
    <property type="entry name" value="HTHTETR"/>
</dbReference>
<keyword evidence="3" id="KW-0804">Transcription</keyword>
<dbReference type="PANTHER" id="PTHR30055">
    <property type="entry name" value="HTH-TYPE TRANSCRIPTIONAL REGULATOR RUTR"/>
    <property type="match status" value="1"/>
</dbReference>
<dbReference type="GO" id="GO:0003700">
    <property type="term" value="F:DNA-binding transcription factor activity"/>
    <property type="evidence" value="ECO:0007669"/>
    <property type="project" value="TreeGrafter"/>
</dbReference>
<keyword evidence="7" id="KW-1185">Reference proteome</keyword>
<evidence type="ECO:0000313" key="7">
    <source>
        <dbReference type="Proteomes" id="UP000292003"/>
    </source>
</evidence>
<keyword evidence="1" id="KW-0805">Transcription regulation</keyword>
<organism evidence="6 7">
    <name type="scientific">Amycolatopsis suaedae</name>
    <dbReference type="NCBI Taxonomy" id="2510978"/>
    <lineage>
        <taxon>Bacteria</taxon>
        <taxon>Bacillati</taxon>
        <taxon>Actinomycetota</taxon>
        <taxon>Actinomycetes</taxon>
        <taxon>Pseudonocardiales</taxon>
        <taxon>Pseudonocardiaceae</taxon>
        <taxon>Amycolatopsis</taxon>
    </lineage>
</organism>
<gene>
    <name evidence="6" type="ORF">EWH70_08190</name>
</gene>
<evidence type="ECO:0000256" key="3">
    <source>
        <dbReference type="ARBA" id="ARBA00023163"/>
    </source>
</evidence>
<accession>A0A4V2EMG0</accession>
<dbReference type="OrthoDB" id="3173376at2"/>
<dbReference type="InterPro" id="IPR050109">
    <property type="entry name" value="HTH-type_TetR-like_transc_reg"/>
</dbReference>
<dbReference type="InterPro" id="IPR036271">
    <property type="entry name" value="Tet_transcr_reg_TetR-rel_C_sf"/>
</dbReference>
<dbReference type="PANTHER" id="PTHR30055:SF220">
    <property type="entry name" value="TETR-FAMILY REGULATORY PROTEIN"/>
    <property type="match status" value="1"/>
</dbReference>
<comment type="caution">
    <text evidence="6">The sequence shown here is derived from an EMBL/GenBank/DDBJ whole genome shotgun (WGS) entry which is preliminary data.</text>
</comment>
<protein>
    <submittedName>
        <fullName evidence="6">TetR/AcrR family transcriptional regulator</fullName>
    </submittedName>
</protein>
<dbReference type="InterPro" id="IPR025996">
    <property type="entry name" value="MT1864/Rv1816-like_C"/>
</dbReference>
<name>A0A4V2EMG0_9PSEU</name>